<dbReference type="PRINTS" id="PR00756">
    <property type="entry name" value="ALADIPTASE"/>
</dbReference>
<evidence type="ECO:0000259" key="10">
    <source>
        <dbReference type="Pfam" id="PF01433"/>
    </source>
</evidence>
<dbReference type="InterPro" id="IPR001930">
    <property type="entry name" value="Peptidase_M1"/>
</dbReference>
<gene>
    <name evidence="14" type="ORF">PGLA1383_LOCUS28194</name>
</gene>
<dbReference type="SUPFAM" id="SSF63737">
    <property type="entry name" value="Leukotriene A4 hydrolase N-terminal domain"/>
    <property type="match status" value="1"/>
</dbReference>
<feature type="domain" description="Aminopeptidase N-like N-terminal" evidence="13">
    <location>
        <begin position="195"/>
        <end position="345"/>
    </location>
</feature>
<protein>
    <recommendedName>
        <fullName evidence="16">Membrane alanyl aminopeptidase</fullName>
    </recommendedName>
</protein>
<dbReference type="InterPro" id="IPR042097">
    <property type="entry name" value="Aminopeptidase_N-like_N_sf"/>
</dbReference>
<dbReference type="NCBIfam" id="TIGR02414">
    <property type="entry name" value="pepN_proteo"/>
    <property type="match status" value="1"/>
</dbReference>
<dbReference type="Pfam" id="PF17432">
    <property type="entry name" value="DUF3458_C"/>
    <property type="match status" value="1"/>
</dbReference>
<dbReference type="InterPro" id="IPR037144">
    <property type="entry name" value="Peptidase_M1_pepN_C_sf"/>
</dbReference>
<keyword evidence="7" id="KW-0862">Zinc</keyword>
<dbReference type="FunFam" id="1.10.390.10:FF:000002">
    <property type="entry name" value="Aminopeptidase N"/>
    <property type="match status" value="1"/>
</dbReference>
<feature type="region of interest" description="Disordered" evidence="9">
    <location>
        <begin position="161"/>
        <end position="201"/>
    </location>
</feature>
<dbReference type="InterPro" id="IPR012779">
    <property type="entry name" value="Peptidase_M1_pepN"/>
</dbReference>
<dbReference type="GO" id="GO:0006508">
    <property type="term" value="P:proteolysis"/>
    <property type="evidence" value="ECO:0007669"/>
    <property type="project" value="UniProtKB-KW"/>
</dbReference>
<dbReference type="InterPro" id="IPR014782">
    <property type="entry name" value="Peptidase_M1_dom"/>
</dbReference>
<feature type="non-terminal residue" evidence="14">
    <location>
        <position position="1"/>
    </location>
</feature>
<evidence type="ECO:0000313" key="14">
    <source>
        <dbReference type="EMBL" id="CAE8610367.1"/>
    </source>
</evidence>
<evidence type="ECO:0008006" key="16">
    <source>
        <dbReference type="Google" id="ProtNLM"/>
    </source>
</evidence>
<evidence type="ECO:0000256" key="1">
    <source>
        <dbReference type="ARBA" id="ARBA00001947"/>
    </source>
</evidence>
<dbReference type="InterPro" id="IPR024601">
    <property type="entry name" value="Peptidase_M1_pepN_C"/>
</dbReference>
<reference evidence="14" key="1">
    <citation type="submission" date="2021-02" db="EMBL/GenBank/DDBJ databases">
        <authorList>
            <person name="Dougan E. K."/>
            <person name="Rhodes N."/>
            <person name="Thang M."/>
            <person name="Chan C."/>
        </authorList>
    </citation>
    <scope>NUCLEOTIDE SEQUENCE</scope>
</reference>
<evidence type="ECO:0000259" key="12">
    <source>
        <dbReference type="Pfam" id="PF17432"/>
    </source>
</evidence>
<dbReference type="SUPFAM" id="SSF55486">
    <property type="entry name" value="Metalloproteases ('zincins'), catalytic domain"/>
    <property type="match status" value="1"/>
</dbReference>
<evidence type="ECO:0000256" key="8">
    <source>
        <dbReference type="ARBA" id="ARBA00023049"/>
    </source>
</evidence>
<evidence type="ECO:0000256" key="2">
    <source>
        <dbReference type="ARBA" id="ARBA00010136"/>
    </source>
</evidence>
<dbReference type="OMA" id="MDRINPR"/>
<dbReference type="InterPro" id="IPR027268">
    <property type="entry name" value="Peptidase_M4/M1_CTD_sf"/>
</dbReference>
<comment type="cofactor">
    <cofactor evidence="1">
        <name>Zn(2+)</name>
        <dbReference type="ChEBI" id="CHEBI:29105"/>
    </cofactor>
</comment>
<keyword evidence="8" id="KW-0482">Metalloprotease</keyword>
<name>A0A813F7E0_POLGL</name>
<dbReference type="Gene3D" id="2.60.40.1730">
    <property type="entry name" value="tricorn interacting facor f3 domain"/>
    <property type="match status" value="1"/>
</dbReference>
<feature type="compositionally biased region" description="Basic and acidic residues" evidence="9">
    <location>
        <begin position="163"/>
        <end position="174"/>
    </location>
</feature>
<dbReference type="InterPro" id="IPR038438">
    <property type="entry name" value="PepN_Ig-like_sf"/>
</dbReference>
<evidence type="ECO:0000259" key="11">
    <source>
        <dbReference type="Pfam" id="PF11940"/>
    </source>
</evidence>
<dbReference type="Pfam" id="PF01433">
    <property type="entry name" value="Peptidase_M1"/>
    <property type="match status" value="1"/>
</dbReference>
<dbReference type="FunFam" id="2.60.40.1840:FF:000001">
    <property type="entry name" value="Aminopeptidase N"/>
    <property type="match status" value="1"/>
</dbReference>
<keyword evidence="15" id="KW-1185">Reference proteome</keyword>
<evidence type="ECO:0000259" key="13">
    <source>
        <dbReference type="Pfam" id="PF17900"/>
    </source>
</evidence>
<dbReference type="Gene3D" id="1.10.390.10">
    <property type="entry name" value="Neutral Protease Domain 2"/>
    <property type="match status" value="1"/>
</dbReference>
<dbReference type="Proteomes" id="UP000654075">
    <property type="component" value="Unassembled WGS sequence"/>
</dbReference>
<evidence type="ECO:0000256" key="9">
    <source>
        <dbReference type="SAM" id="MobiDB-lite"/>
    </source>
</evidence>
<evidence type="ECO:0000256" key="3">
    <source>
        <dbReference type="ARBA" id="ARBA00022438"/>
    </source>
</evidence>
<dbReference type="GO" id="GO:0008237">
    <property type="term" value="F:metallopeptidase activity"/>
    <property type="evidence" value="ECO:0007669"/>
    <property type="project" value="UniProtKB-KW"/>
</dbReference>
<comment type="caution">
    <text evidence="14">The sequence shown here is derived from an EMBL/GenBank/DDBJ whole genome shotgun (WGS) entry which is preliminary data.</text>
</comment>
<dbReference type="InterPro" id="IPR035414">
    <property type="entry name" value="Peptidase_M1_pepN_Ig-like"/>
</dbReference>
<comment type="similarity">
    <text evidence="2">Belongs to the peptidase M1 family.</text>
</comment>
<organism evidence="14 15">
    <name type="scientific">Polarella glacialis</name>
    <name type="common">Dinoflagellate</name>
    <dbReference type="NCBI Taxonomy" id="89957"/>
    <lineage>
        <taxon>Eukaryota</taxon>
        <taxon>Sar</taxon>
        <taxon>Alveolata</taxon>
        <taxon>Dinophyceae</taxon>
        <taxon>Suessiales</taxon>
        <taxon>Suessiaceae</taxon>
        <taxon>Polarella</taxon>
    </lineage>
</organism>
<keyword evidence="3" id="KW-0031">Aminopeptidase</keyword>
<dbReference type="GO" id="GO:0004177">
    <property type="term" value="F:aminopeptidase activity"/>
    <property type="evidence" value="ECO:0007669"/>
    <property type="project" value="UniProtKB-KW"/>
</dbReference>
<dbReference type="PANTHER" id="PTHR46322:SF1">
    <property type="entry name" value="PUROMYCIN-SENSITIVE AMINOPEPTIDASE"/>
    <property type="match status" value="1"/>
</dbReference>
<proteinExistence type="inferred from homology"/>
<dbReference type="CDD" id="cd09600">
    <property type="entry name" value="M1_APN"/>
    <property type="match status" value="1"/>
</dbReference>
<dbReference type="PANTHER" id="PTHR46322">
    <property type="entry name" value="PUROMYCIN-SENSITIVE AMINOPEPTIDASE"/>
    <property type="match status" value="1"/>
</dbReference>
<dbReference type="OrthoDB" id="10031169at2759"/>
<evidence type="ECO:0000313" key="15">
    <source>
        <dbReference type="Proteomes" id="UP000654075"/>
    </source>
</evidence>
<dbReference type="AlphaFoldDB" id="A0A813F7E0"/>
<keyword evidence="4" id="KW-0645">Protease</keyword>
<dbReference type="EMBL" id="CAJNNV010024648">
    <property type="protein sequence ID" value="CAE8610367.1"/>
    <property type="molecule type" value="Genomic_DNA"/>
</dbReference>
<feature type="domain" description="Peptidase M1 membrane alanine aminopeptidase" evidence="10">
    <location>
        <begin position="386"/>
        <end position="598"/>
    </location>
</feature>
<feature type="domain" description="Peptidase M1 alanyl aminopeptidase Ig-like fold" evidence="11">
    <location>
        <begin position="603"/>
        <end position="700"/>
    </location>
</feature>
<accession>A0A813F7E0</accession>
<dbReference type="Gene3D" id="1.25.50.10">
    <property type="entry name" value="Peptidase M1, alanyl aminopeptidase, C-terminal domain"/>
    <property type="match status" value="1"/>
</dbReference>
<evidence type="ECO:0000256" key="4">
    <source>
        <dbReference type="ARBA" id="ARBA00022670"/>
    </source>
</evidence>
<dbReference type="GO" id="GO:0008270">
    <property type="term" value="F:zinc ion binding"/>
    <property type="evidence" value="ECO:0007669"/>
    <property type="project" value="InterPro"/>
</dbReference>
<dbReference type="Pfam" id="PF11940">
    <property type="entry name" value="DUF3458"/>
    <property type="match status" value="1"/>
</dbReference>
<dbReference type="FunFam" id="3.30.2010.30:FF:000002">
    <property type="entry name" value="Putative aminopeptidase N"/>
    <property type="match status" value="1"/>
</dbReference>
<evidence type="ECO:0000256" key="5">
    <source>
        <dbReference type="ARBA" id="ARBA00022723"/>
    </source>
</evidence>
<keyword evidence="5" id="KW-0479">Metal-binding</keyword>
<dbReference type="Pfam" id="PF17900">
    <property type="entry name" value="Peptidase_M1_N"/>
    <property type="match status" value="1"/>
</dbReference>
<dbReference type="Gene3D" id="3.30.2010.30">
    <property type="match status" value="1"/>
</dbReference>
<evidence type="ECO:0000256" key="6">
    <source>
        <dbReference type="ARBA" id="ARBA00022801"/>
    </source>
</evidence>
<dbReference type="InterPro" id="IPR045357">
    <property type="entry name" value="Aminopeptidase_N-like_N"/>
</dbReference>
<dbReference type="Gene3D" id="2.60.40.1840">
    <property type="match status" value="1"/>
</dbReference>
<keyword evidence="6" id="KW-0378">Hydrolase</keyword>
<evidence type="ECO:0000256" key="7">
    <source>
        <dbReference type="ARBA" id="ARBA00022833"/>
    </source>
</evidence>
<sequence length="1029" mass="113594">AQRAASSVSLAAESVSLGQKRLGVAALRRPLPHSGAGLGVAAVAAGLRAARRRIAGSSSRRSSATVVAAATSSMEAPTEILRQDYTPPNYWIREAKLAVRIFPGRTEVSSRIQLERREGVSATAPASIFQHPASTAFCKVSADPYSMPSTFPDFLRRLSRNVKSSDRNKPKEAELSGNPNRLHFGSVDANKPPDAGSSLSLDGESLKLQRVVLNGKELAEGAAGYMLEADKLTLSGEALLAGEAAGALELEISVEVVPEENTQLSGLYYSGSMYCTQMEAEGFRRFTYFLDRPDNMAKFTEVRIEADEVKCPVLLSNGNRIEAGKLDGGRHYSVWTDPFAKPSYLFALVAGDLDSIQDKFVTMSGRSVHLEIFAAREDKDQLWHSMRSLQKSMKWDEDRYGLEYDLDIYNIVAVKDFNMGAMENKSLNVFNTSLTLARPDTATDDDYERIESVIGHEYFHNWTGNRVTCRDWFQLTLKEGLTVYRDQEFSSDLGSRAKVRIENVRGLRAAQFPEDSSPMAHSIRPEKYAAIDNFYTATVYMKGAEVIRMYETLVGRDGFRKGMDLYFKRHDGSAVSCDDFRAAMADANGRDLTQFERWYLQAGTPVVTATDSWDAASGSYTLHLKQTVPDTPGQDGKLPMLIPVRVGLLDRETGAELLSDTVLELTEVEQTFTLKVSPAPAAKPVPSLLRDFSAPVRLEYAYSNEDLALLAGNDTDSFNRWEAMQRLGTKAVLDALASPNIEAYQPDAAFVEAMRLTVTDRVTDDLSLIAYALVLPTESTLGEVAKPPLDPTRLHAARNRLRDTLGAALRTEMRQRYDELVQPAGEPYVIDGPSSSRRRLKNVLLGYLSTTGDAESLGLCAEQFSTAGGLTDKSVAFGILCNMPDTPQAKAASEAFFADAKGDSNVIDKWFAAQARADVDDLLPRVRKLMEHPEFTMTNPNRLRSVTSVYLTTPQFHQPDGKGYEFATELIQKVDALNPQVSARLASSAFRTWRKYDEPRQKMILAQLEKLSKVGLSKDALEIVSKMRA</sequence>
<feature type="domain" description="Peptidase M1 alanyl aminopeptidase C-terminal" evidence="12">
    <location>
        <begin position="705"/>
        <end position="1027"/>
    </location>
</feature>